<feature type="region of interest" description="Disordered" evidence="1">
    <location>
        <begin position="357"/>
        <end position="428"/>
    </location>
</feature>
<evidence type="ECO:0000313" key="3">
    <source>
        <dbReference type="Proteomes" id="UP001176941"/>
    </source>
</evidence>
<feature type="compositionally biased region" description="Gly residues" evidence="1">
    <location>
        <begin position="371"/>
        <end position="381"/>
    </location>
</feature>
<protein>
    <submittedName>
        <fullName evidence="2">Uncharacterized protein</fullName>
    </submittedName>
</protein>
<feature type="region of interest" description="Disordered" evidence="1">
    <location>
        <begin position="1"/>
        <end position="342"/>
    </location>
</feature>
<accession>A0ABN8Y338</accession>
<name>A0ABN8Y338_RANTA</name>
<dbReference type="EMBL" id="OX459949">
    <property type="protein sequence ID" value="CAI9156008.1"/>
    <property type="molecule type" value="Genomic_DNA"/>
</dbReference>
<dbReference type="Proteomes" id="UP001176941">
    <property type="component" value="Chromosome 13"/>
</dbReference>
<evidence type="ECO:0000256" key="1">
    <source>
        <dbReference type="SAM" id="MobiDB-lite"/>
    </source>
</evidence>
<reference evidence="2" key="1">
    <citation type="submission" date="2023-04" db="EMBL/GenBank/DDBJ databases">
        <authorList>
            <consortium name="ELIXIR-Norway"/>
        </authorList>
    </citation>
    <scope>NUCLEOTIDE SEQUENCE [LARGE SCALE GENOMIC DNA]</scope>
</reference>
<feature type="compositionally biased region" description="Low complexity" evidence="1">
    <location>
        <begin position="256"/>
        <end position="267"/>
    </location>
</feature>
<gene>
    <name evidence="2" type="ORF">MRATA1EN1_LOCUS4970</name>
</gene>
<proteinExistence type="predicted"/>
<organism evidence="2 3">
    <name type="scientific">Rangifer tarandus platyrhynchus</name>
    <name type="common">Svalbard reindeer</name>
    <dbReference type="NCBI Taxonomy" id="3082113"/>
    <lineage>
        <taxon>Eukaryota</taxon>
        <taxon>Metazoa</taxon>
        <taxon>Chordata</taxon>
        <taxon>Craniata</taxon>
        <taxon>Vertebrata</taxon>
        <taxon>Euteleostomi</taxon>
        <taxon>Mammalia</taxon>
        <taxon>Eutheria</taxon>
        <taxon>Laurasiatheria</taxon>
        <taxon>Artiodactyla</taxon>
        <taxon>Ruminantia</taxon>
        <taxon>Pecora</taxon>
        <taxon>Cervidae</taxon>
        <taxon>Odocoileinae</taxon>
        <taxon>Rangifer</taxon>
    </lineage>
</organism>
<feature type="compositionally biased region" description="Low complexity" evidence="1">
    <location>
        <begin position="357"/>
        <end position="370"/>
    </location>
</feature>
<keyword evidence="3" id="KW-1185">Reference proteome</keyword>
<sequence length="428" mass="45048">MYLSPSAAVNRNIPDSGRFTGVRTTVSKPSDNPGDGQKTWEPGRREEDQLQGTPGEGRGARGPRPPRLHEGAAFSSGTPPPLPPAPASYLSEDEAGRSGAAIGSFQPAPPGRGASGHLHSTHGVGNKRVRTRQWAAGRPPQARVRLGTSSPGVPQSPHPSLLHAPHIQPPPHPPTQASTAEKMPGKSRPRAPTTSINKDSEGAGSESPAAWAGEGCGLRSGSAETGRGEKEQEEEEEKEEGREERGTPRRGGGAGPLTPRTRGPARPAQRRGGEGEEGAVPARLGSAAGPRSGSWQRRRRTWFTAAWPARARRAEDGGAPRTLARGRRGRAAGLPHPLRDPRRLLRAQRHLKGIQALTPAPAADLRAAAPHGGGPAEGGLSGSRRPKPMERRALPPSERLTSELSSGGRERGNLGGGWEDENSLHSLK</sequence>
<evidence type="ECO:0000313" key="2">
    <source>
        <dbReference type="EMBL" id="CAI9156008.1"/>
    </source>
</evidence>